<evidence type="ECO:0000256" key="2">
    <source>
        <dbReference type="ARBA" id="ARBA00001946"/>
    </source>
</evidence>
<evidence type="ECO:0000313" key="7">
    <source>
        <dbReference type="EMBL" id="KXN70948.1"/>
    </source>
</evidence>
<dbReference type="GO" id="GO:0016818">
    <property type="term" value="F:hydrolase activity, acting on acid anhydrides, in phosphorus-containing anhydrides"/>
    <property type="evidence" value="ECO:0007669"/>
    <property type="project" value="InterPro"/>
</dbReference>
<keyword evidence="3" id="KW-0479">Metal-binding</keyword>
<organism evidence="7 8">
    <name type="scientific">Conidiobolus coronatus (strain ATCC 28846 / CBS 209.66 / NRRL 28638)</name>
    <name type="common">Delacroixia coronata</name>
    <dbReference type="NCBI Taxonomy" id="796925"/>
    <lineage>
        <taxon>Eukaryota</taxon>
        <taxon>Fungi</taxon>
        <taxon>Fungi incertae sedis</taxon>
        <taxon>Zoopagomycota</taxon>
        <taxon>Entomophthoromycotina</taxon>
        <taxon>Entomophthoromycetes</taxon>
        <taxon>Entomophthorales</taxon>
        <taxon>Ancylistaceae</taxon>
        <taxon>Conidiobolus</taxon>
    </lineage>
</organism>
<comment type="cofactor">
    <cofactor evidence="2">
        <name>Mg(2+)</name>
        <dbReference type="ChEBI" id="CHEBI:18420"/>
    </cofactor>
</comment>
<reference evidence="7 8" key="1">
    <citation type="journal article" date="2015" name="Genome Biol. Evol.">
        <title>Phylogenomic analyses indicate that early fungi evolved digesting cell walls of algal ancestors of land plants.</title>
        <authorList>
            <person name="Chang Y."/>
            <person name="Wang S."/>
            <person name="Sekimoto S."/>
            <person name="Aerts A.L."/>
            <person name="Choi C."/>
            <person name="Clum A."/>
            <person name="LaButti K.M."/>
            <person name="Lindquist E.A."/>
            <person name="Yee Ngan C."/>
            <person name="Ohm R.A."/>
            <person name="Salamov A.A."/>
            <person name="Grigoriev I.V."/>
            <person name="Spatafora J.W."/>
            <person name="Berbee M.L."/>
        </authorList>
    </citation>
    <scope>NUCLEOTIDE SEQUENCE [LARGE SCALE GENOMIC DNA]</scope>
    <source>
        <strain evidence="7 8">NRRL 28638</strain>
    </source>
</reference>
<name>A0A137P7H0_CONC2</name>
<protein>
    <submittedName>
        <fullName evidence="7">Uncharacterized protein</fullName>
    </submittedName>
</protein>
<keyword evidence="6" id="KW-0464">Manganese</keyword>
<dbReference type="InterPro" id="IPR039121">
    <property type="entry name" value="NUDT19"/>
</dbReference>
<gene>
    <name evidence="7" type="ORF">CONCODRAFT_6396</name>
</gene>
<dbReference type="STRING" id="796925.A0A137P7H0"/>
<evidence type="ECO:0000256" key="5">
    <source>
        <dbReference type="ARBA" id="ARBA00022842"/>
    </source>
</evidence>
<dbReference type="PANTHER" id="PTHR12318:SF0">
    <property type="entry name" value="ACYL-COENZYME A DIPHOSPHATASE NUDT19"/>
    <property type="match status" value="1"/>
</dbReference>
<dbReference type="GO" id="GO:0005739">
    <property type="term" value="C:mitochondrion"/>
    <property type="evidence" value="ECO:0007669"/>
    <property type="project" value="TreeGrafter"/>
</dbReference>
<evidence type="ECO:0000256" key="6">
    <source>
        <dbReference type="ARBA" id="ARBA00023211"/>
    </source>
</evidence>
<feature type="non-terminal residue" evidence="7">
    <location>
        <position position="134"/>
    </location>
</feature>
<proteinExistence type="predicted"/>
<dbReference type="SUPFAM" id="SSF55811">
    <property type="entry name" value="Nudix"/>
    <property type="match status" value="1"/>
</dbReference>
<dbReference type="InterPro" id="IPR015797">
    <property type="entry name" value="NUDIX_hydrolase-like_dom_sf"/>
</dbReference>
<accession>A0A137P7H0</accession>
<dbReference type="AlphaFoldDB" id="A0A137P7H0"/>
<keyword evidence="8" id="KW-1185">Reference proteome</keyword>
<comment type="cofactor">
    <cofactor evidence="1">
        <name>Mn(2+)</name>
        <dbReference type="ChEBI" id="CHEBI:29035"/>
    </cofactor>
</comment>
<dbReference type="Gene3D" id="3.90.79.10">
    <property type="entry name" value="Nucleoside Triphosphate Pyrophosphohydrolase"/>
    <property type="match status" value="1"/>
</dbReference>
<evidence type="ECO:0000256" key="4">
    <source>
        <dbReference type="ARBA" id="ARBA00022801"/>
    </source>
</evidence>
<dbReference type="OrthoDB" id="1695362at2759"/>
<evidence type="ECO:0000256" key="1">
    <source>
        <dbReference type="ARBA" id="ARBA00001936"/>
    </source>
</evidence>
<keyword evidence="4" id="KW-0378">Hydrolase</keyword>
<dbReference type="GO" id="GO:0046872">
    <property type="term" value="F:metal ion binding"/>
    <property type="evidence" value="ECO:0007669"/>
    <property type="project" value="UniProtKB-KW"/>
</dbReference>
<evidence type="ECO:0000313" key="8">
    <source>
        <dbReference type="Proteomes" id="UP000070444"/>
    </source>
</evidence>
<dbReference type="Proteomes" id="UP000070444">
    <property type="component" value="Unassembled WGS sequence"/>
</dbReference>
<dbReference type="EMBL" id="KQ964488">
    <property type="protein sequence ID" value="KXN70948.1"/>
    <property type="molecule type" value="Genomic_DNA"/>
</dbReference>
<keyword evidence="5" id="KW-0460">Magnesium</keyword>
<sequence>MGDNNGEKEKTITRLAASLILFQKQLNKDGYEILMMKRSDTASFNSATVFPGGALDKVDNLDYWKEFEFVKKIKTYKNKKLTSLKLTAIRETFEEAGILLTKPQLSLTDSEVKKWREKLEESSENFIELCKYYK</sequence>
<evidence type="ECO:0000256" key="3">
    <source>
        <dbReference type="ARBA" id="ARBA00022723"/>
    </source>
</evidence>
<dbReference type="PANTHER" id="PTHR12318">
    <property type="entry name" value="TESTOSTERONE-REGULATED PROTEIN RP2"/>
    <property type="match status" value="1"/>
</dbReference>